<dbReference type="Proteomes" id="UP001515500">
    <property type="component" value="Chromosome 15"/>
</dbReference>
<evidence type="ECO:0000313" key="14">
    <source>
        <dbReference type="Proteomes" id="UP001515500"/>
    </source>
</evidence>
<dbReference type="PRINTS" id="PR00318">
    <property type="entry name" value="GPROTEINA"/>
</dbReference>
<feature type="binding site" evidence="12">
    <location>
        <position position="633"/>
    </location>
    <ligand>
        <name>Mg(2+)</name>
        <dbReference type="ChEBI" id="CHEBI:18420"/>
    </ligand>
</feature>
<keyword evidence="4" id="KW-0863">Zinc-finger</keyword>
<keyword evidence="6" id="KW-0106">Calcium</keyword>
<dbReference type="PROSITE" id="PS51882">
    <property type="entry name" value="G_ALPHA"/>
    <property type="match status" value="1"/>
</dbReference>
<evidence type="ECO:0000256" key="2">
    <source>
        <dbReference type="ARBA" id="ARBA00022723"/>
    </source>
</evidence>
<evidence type="ECO:0000256" key="12">
    <source>
        <dbReference type="PIRSR" id="PIRSR601019-2"/>
    </source>
</evidence>
<feature type="binding site" evidence="12">
    <location>
        <position position="462"/>
    </location>
    <ligand>
        <name>Mg(2+)</name>
        <dbReference type="ChEBI" id="CHEBI:18420"/>
    </ligand>
</feature>
<dbReference type="Pfam" id="PF00503">
    <property type="entry name" value="G-alpha"/>
    <property type="match status" value="1"/>
</dbReference>
<reference evidence="15" key="1">
    <citation type="submission" date="2025-08" db="UniProtKB">
        <authorList>
            <consortium name="RefSeq"/>
        </authorList>
    </citation>
    <scope>IDENTIFICATION</scope>
</reference>
<sequence length="857" mass="96141">MEMEELVLEAEAAFPADYSIAIEYQGPPIPFEIPCAIPIEIERIPIASVAAPSSLPPNLHLPVIQPLASPKKPDGTLAPDPIVVSPTSVMENRSAIDGETSGEIPDVTLEPSVGGVDSSGPVEFSNDTALNESGLSSDFESSEFSDEDEDEALPHQKRATNVTFEPSGSASPAKDSTRQESEQKIKKGSCYRCLKGSRFLEKESCLVCDAKYCSACVLRAMGSMPEGRKCISCIGSQIEESKRERLGKCSRMLKKLLSALEVEQIMKAERFCETNQLQPEDVCVNGRRLTMDEMVTLQSCPCPPTKLRPGLYWYDKVSGFWGKEGHKPHNIISPHLNVGGGTLMRNASNGNTNILINGREITNVERQMLKWAGVQIAGNPHFWVNADGTYLEEGQKNIKGRIWGKPGMKLICSFLSLPIPSKPIDSSGRDANKMFDRPVPDYLEQRALQKLLLVGYHGSGTSTIFKQAKFLYRTDPFSEDERESIKIMIQSNIYRYLGILLEGRKRFEEESLAERRERQSTCSSTGIHESVKFDNVTEYSLGVRLTSFSDWLLNEMASGKLEAVFPAATREYAPVVEELWNDGAIQATYRRRNELELFPSVANYFLERIVDISRQEYEPSDLDILYADGITSSNGLASTDFIFPPSACDVDGADQEEARLRYQLIRVHTKNLGENCKWLDMFEDVRLVIFCVAASDYDEFYEDSSGAILNKMMESKRLFESIVTHPTFDQMEFLLVLNKFDLLEQKIDTTSLTVCDWFADFNPVLSRHHPNHSRNQNHGATKAQMAFHYIAVMFKRLFACLTARKLYVVSANGLDSDSIDATLKYAREILKWEEEKPELIEYSVNSVYSTDPSSYSP</sequence>
<keyword evidence="3 11" id="KW-0547">Nucleotide-binding</keyword>
<dbReference type="PANTHER" id="PTHR36486">
    <property type="entry name" value="OS01G0977800 PROTEIN"/>
    <property type="match status" value="1"/>
</dbReference>
<keyword evidence="7 11" id="KW-0342">GTP-binding</keyword>
<comment type="subcellular location">
    <subcellularLocation>
        <location evidence="1">Nucleus</location>
    </subcellularLocation>
</comment>
<dbReference type="Gene3D" id="3.40.50.300">
    <property type="entry name" value="P-loop containing nucleotide triphosphate hydrolases"/>
    <property type="match status" value="1"/>
</dbReference>
<dbReference type="SUPFAM" id="SSF47895">
    <property type="entry name" value="Transducin (alpha subunit), insertion domain"/>
    <property type="match status" value="1"/>
</dbReference>
<evidence type="ECO:0000256" key="6">
    <source>
        <dbReference type="ARBA" id="ARBA00022837"/>
    </source>
</evidence>
<keyword evidence="14" id="KW-1185">Reference proteome</keyword>
<evidence type="ECO:0000256" key="13">
    <source>
        <dbReference type="SAM" id="MobiDB-lite"/>
    </source>
</evidence>
<feature type="region of interest" description="Disordered" evidence="13">
    <location>
        <begin position="69"/>
        <end position="181"/>
    </location>
</feature>
<dbReference type="RefSeq" id="XP_039140997.1">
    <property type="nucleotide sequence ID" value="XM_039285063.1"/>
</dbReference>
<dbReference type="Gene3D" id="1.10.400.10">
    <property type="entry name" value="GI Alpha 1, domain 2-like"/>
    <property type="match status" value="1"/>
</dbReference>
<accession>A0AB40CR29</accession>
<evidence type="ECO:0000256" key="7">
    <source>
        <dbReference type="ARBA" id="ARBA00023134"/>
    </source>
</evidence>
<dbReference type="GO" id="GO:0007186">
    <property type="term" value="P:G protein-coupled receptor signaling pathway"/>
    <property type="evidence" value="ECO:0007669"/>
    <property type="project" value="InterPro"/>
</dbReference>
<dbReference type="InterPro" id="IPR011025">
    <property type="entry name" value="GproteinA_insert"/>
</dbReference>
<evidence type="ECO:0000256" key="3">
    <source>
        <dbReference type="ARBA" id="ARBA00022741"/>
    </source>
</evidence>
<evidence type="ECO:0000313" key="15">
    <source>
        <dbReference type="RefSeq" id="XP_039140997.1"/>
    </source>
</evidence>
<dbReference type="GO" id="GO:0005634">
    <property type="term" value="C:nucleus"/>
    <property type="evidence" value="ECO:0007669"/>
    <property type="project" value="UniProtKB-SubCell"/>
</dbReference>
<organism evidence="14 15">
    <name type="scientific">Dioscorea cayennensis subsp. rotundata</name>
    <name type="common">White Guinea yam</name>
    <name type="synonym">Dioscorea rotundata</name>
    <dbReference type="NCBI Taxonomy" id="55577"/>
    <lineage>
        <taxon>Eukaryota</taxon>
        <taxon>Viridiplantae</taxon>
        <taxon>Streptophyta</taxon>
        <taxon>Embryophyta</taxon>
        <taxon>Tracheophyta</taxon>
        <taxon>Spermatophyta</taxon>
        <taxon>Magnoliopsida</taxon>
        <taxon>Liliopsida</taxon>
        <taxon>Dioscoreales</taxon>
        <taxon>Dioscoreaceae</taxon>
        <taxon>Dioscorea</taxon>
    </lineage>
</organism>
<dbReference type="GO" id="GO:0008270">
    <property type="term" value="F:zinc ion binding"/>
    <property type="evidence" value="ECO:0007669"/>
    <property type="project" value="UniProtKB-KW"/>
</dbReference>
<feature type="compositionally biased region" description="Acidic residues" evidence="13">
    <location>
        <begin position="140"/>
        <end position="151"/>
    </location>
</feature>
<dbReference type="AlphaFoldDB" id="A0AB40CR29"/>
<dbReference type="SMART" id="SM00275">
    <property type="entry name" value="G_alpha"/>
    <property type="match status" value="1"/>
</dbReference>
<dbReference type="GeneID" id="120278142"/>
<dbReference type="FunFam" id="3.40.50.300:FF:000692">
    <property type="entry name" value="Guanine nucleotide-binding protein subunit alpha"/>
    <property type="match status" value="1"/>
</dbReference>
<feature type="compositionally biased region" description="Polar residues" evidence="13">
    <location>
        <begin position="159"/>
        <end position="170"/>
    </location>
</feature>
<evidence type="ECO:0000256" key="5">
    <source>
        <dbReference type="ARBA" id="ARBA00022833"/>
    </source>
</evidence>
<dbReference type="InterPro" id="IPR027417">
    <property type="entry name" value="P-loop_NTPase"/>
</dbReference>
<evidence type="ECO:0000256" key="4">
    <source>
        <dbReference type="ARBA" id="ARBA00022771"/>
    </source>
</evidence>
<name>A0AB40CR29_DIOCR</name>
<feature type="binding site" evidence="11">
    <location>
        <begin position="738"/>
        <end position="741"/>
    </location>
    <ligand>
        <name>GTP</name>
        <dbReference type="ChEBI" id="CHEBI:37565"/>
    </ligand>
</feature>
<evidence type="ECO:0000256" key="1">
    <source>
        <dbReference type="ARBA" id="ARBA00004123"/>
    </source>
</evidence>
<dbReference type="GO" id="GO:0005525">
    <property type="term" value="F:GTP binding"/>
    <property type="evidence" value="ECO:0007669"/>
    <property type="project" value="UniProtKB-KW"/>
</dbReference>
<dbReference type="SUPFAM" id="SSF52540">
    <property type="entry name" value="P-loop containing nucleoside triphosphate hydrolases"/>
    <property type="match status" value="1"/>
</dbReference>
<gene>
    <name evidence="15" type="primary">LOC120278142</name>
</gene>
<feature type="compositionally biased region" description="Polar residues" evidence="13">
    <location>
        <begin position="125"/>
        <end position="135"/>
    </location>
</feature>
<evidence type="ECO:0000256" key="9">
    <source>
        <dbReference type="ARBA" id="ARBA00023242"/>
    </source>
</evidence>
<dbReference type="GO" id="GO:0031683">
    <property type="term" value="F:G-protein beta/gamma-subunit complex binding"/>
    <property type="evidence" value="ECO:0007669"/>
    <property type="project" value="InterPro"/>
</dbReference>
<dbReference type="FunFam" id="1.10.400.10:FF:000005">
    <property type="entry name" value="Extra-large guanine nucleotide-binding protein 3"/>
    <property type="match status" value="1"/>
</dbReference>
<dbReference type="GO" id="GO:0003924">
    <property type="term" value="F:GTPase activity"/>
    <property type="evidence" value="ECO:0007669"/>
    <property type="project" value="InterPro"/>
</dbReference>
<evidence type="ECO:0000256" key="8">
    <source>
        <dbReference type="ARBA" id="ARBA00023224"/>
    </source>
</evidence>
<dbReference type="CDD" id="cd00066">
    <property type="entry name" value="G-alpha"/>
    <property type="match status" value="1"/>
</dbReference>
<evidence type="ECO:0000256" key="10">
    <source>
        <dbReference type="ARBA" id="ARBA00060880"/>
    </source>
</evidence>
<keyword evidence="5" id="KW-0862">Zinc</keyword>
<proteinExistence type="inferred from homology"/>
<evidence type="ECO:0000256" key="11">
    <source>
        <dbReference type="PIRSR" id="PIRSR601019-1"/>
    </source>
</evidence>
<protein>
    <submittedName>
        <fullName evidence="15">Extra-large guanine nucleotide-binding protein 1</fullName>
    </submittedName>
</protein>
<comment type="similarity">
    <text evidence="10">Belongs to the G-alpha family. XLG subfamily.</text>
</comment>
<dbReference type="InterPro" id="IPR053057">
    <property type="entry name" value="XLG_GTP-binding"/>
</dbReference>
<keyword evidence="8" id="KW-0807">Transducer</keyword>
<dbReference type="InterPro" id="IPR001019">
    <property type="entry name" value="Gprotein_alpha_su"/>
</dbReference>
<keyword evidence="12" id="KW-0460">Magnesium</keyword>
<keyword evidence="2 12" id="KW-0479">Metal-binding</keyword>
<keyword evidence="9" id="KW-0539">Nucleus</keyword>
<dbReference type="PANTHER" id="PTHR36486:SF4">
    <property type="entry name" value="PH DOMAIN-CONTAINING PROTEIN"/>
    <property type="match status" value="1"/>
</dbReference>